<feature type="transmembrane region" description="Helical" evidence="1">
    <location>
        <begin position="214"/>
        <end position="237"/>
    </location>
</feature>
<gene>
    <name evidence="2" type="ORF">EWM57_14085</name>
</gene>
<reference evidence="2 3" key="1">
    <citation type="submission" date="2019-02" db="EMBL/GenBank/DDBJ databases">
        <title>Bacterial novel species isolated from soil.</title>
        <authorList>
            <person name="Jung H.-Y."/>
        </authorList>
    </citation>
    <scope>NUCLEOTIDE SEQUENCE [LARGE SCALE GENOMIC DNA]</scope>
    <source>
        <strain evidence="2 3">1-3-3-3</strain>
    </source>
</reference>
<keyword evidence="1" id="KW-1133">Transmembrane helix</keyword>
<dbReference type="Pfam" id="PF09852">
    <property type="entry name" value="DUF2079"/>
    <property type="match status" value="1"/>
</dbReference>
<sequence>MSFFSSRPAAELRPAPGQARGQWALHLGFGLVFAAISLVNHYNFRTFALDLGMTTHALRELTHLRAPITTLLTDSAPTSFFSAHFTLIPVLVAPLYWLFGSWTLLLVQLGAVLLGGRGVWVFARGRGASSAEANLGLAYFYSLWGIYSALSFDYHDNVVGSMALPWLLHWFRQRRWAAAALAFGLLLVSKENMALLGAAVAVGAAVQYRRHPRLVLVALLGAVAAVLYFALVTKWLMPALDYAHRPFQQLVRFKHLGASLPEVIGNVLRHPGLFWQSLFVNITGDPAYDYIKLETWAVLLLSGGLALLLRPWYLLMLVPVLAQKLLSNDYGLWGINGQYSIEFAPILALAVVETARQLAAPGTRRRYLVVTLSLAALTTVVTLYVRRSKWYSRESSNFLVKRHYRSKLNVAGLHAALARVPAEASLSAQSNLAPWLTNRAKLYHFPVLGDAQYIAVLQPPAESTWPLNAEEHAALLTRLRARPNIRVVYEDSQFVLLRRDTVVVGPAAR</sequence>
<keyword evidence="1" id="KW-0812">Transmembrane</keyword>
<dbReference type="RefSeq" id="WP_129921798.1">
    <property type="nucleotide sequence ID" value="NZ_SEWE01000030.1"/>
</dbReference>
<feature type="transmembrane region" description="Helical" evidence="1">
    <location>
        <begin position="330"/>
        <end position="352"/>
    </location>
</feature>
<feature type="transmembrane region" description="Helical" evidence="1">
    <location>
        <begin position="135"/>
        <end position="155"/>
    </location>
</feature>
<organism evidence="2 3">
    <name type="scientific">Hymenobacter persicinus</name>
    <dbReference type="NCBI Taxonomy" id="2025506"/>
    <lineage>
        <taxon>Bacteria</taxon>
        <taxon>Pseudomonadati</taxon>
        <taxon>Bacteroidota</taxon>
        <taxon>Cytophagia</taxon>
        <taxon>Cytophagales</taxon>
        <taxon>Hymenobacteraceae</taxon>
        <taxon>Hymenobacter</taxon>
    </lineage>
</organism>
<evidence type="ECO:0000256" key="1">
    <source>
        <dbReference type="SAM" id="Phobius"/>
    </source>
</evidence>
<keyword evidence="3" id="KW-1185">Reference proteome</keyword>
<evidence type="ECO:0000313" key="3">
    <source>
        <dbReference type="Proteomes" id="UP000294155"/>
    </source>
</evidence>
<feature type="transmembrane region" description="Helical" evidence="1">
    <location>
        <begin position="296"/>
        <end position="318"/>
    </location>
</feature>
<dbReference type="AlphaFoldDB" id="A0A4Q5LBI5"/>
<comment type="caution">
    <text evidence="2">The sequence shown here is derived from an EMBL/GenBank/DDBJ whole genome shotgun (WGS) entry which is preliminary data.</text>
</comment>
<accession>A0A4Q5LBI5</accession>
<keyword evidence="1" id="KW-0472">Membrane</keyword>
<feature type="transmembrane region" description="Helical" evidence="1">
    <location>
        <begin position="80"/>
        <end position="99"/>
    </location>
</feature>
<name>A0A4Q5LBI5_9BACT</name>
<feature type="transmembrane region" description="Helical" evidence="1">
    <location>
        <begin position="23"/>
        <end position="44"/>
    </location>
</feature>
<proteinExistence type="predicted"/>
<feature type="transmembrane region" description="Helical" evidence="1">
    <location>
        <begin position="105"/>
        <end position="123"/>
    </location>
</feature>
<feature type="transmembrane region" description="Helical" evidence="1">
    <location>
        <begin position="367"/>
        <end position="385"/>
    </location>
</feature>
<evidence type="ECO:0000313" key="2">
    <source>
        <dbReference type="EMBL" id="RYU78420.1"/>
    </source>
</evidence>
<dbReference type="EMBL" id="SEWE01000030">
    <property type="protein sequence ID" value="RYU78420.1"/>
    <property type="molecule type" value="Genomic_DNA"/>
</dbReference>
<protein>
    <submittedName>
        <fullName evidence="2">DUF2079 domain-containing protein</fullName>
    </submittedName>
</protein>
<dbReference type="Proteomes" id="UP000294155">
    <property type="component" value="Unassembled WGS sequence"/>
</dbReference>
<feature type="transmembrane region" description="Helical" evidence="1">
    <location>
        <begin position="175"/>
        <end position="202"/>
    </location>
</feature>
<dbReference type="OrthoDB" id="866547at2"/>
<dbReference type="InterPro" id="IPR018650">
    <property type="entry name" value="STSV1_Orf64"/>
</dbReference>